<dbReference type="EMBL" id="UYRW01008283">
    <property type="protein sequence ID" value="VDM96506.1"/>
    <property type="molecule type" value="Genomic_DNA"/>
</dbReference>
<dbReference type="Proteomes" id="UP000271087">
    <property type="component" value="Unassembled WGS sequence"/>
</dbReference>
<reference evidence="3" key="1">
    <citation type="submission" date="2016-06" db="UniProtKB">
        <authorList>
            <consortium name="WormBaseParasite"/>
        </authorList>
    </citation>
    <scope>IDENTIFICATION</scope>
</reference>
<dbReference type="WBParaSite" id="nOo.2.0.1.t11577-RA">
    <property type="protein sequence ID" value="nOo.2.0.1.t11577-RA"/>
    <property type="gene ID" value="nOo.2.0.1.g11577"/>
</dbReference>
<evidence type="ECO:0000313" key="1">
    <source>
        <dbReference type="EMBL" id="VDM96506.1"/>
    </source>
</evidence>
<protein>
    <submittedName>
        <fullName evidence="3">Ribonuclease III</fullName>
    </submittedName>
</protein>
<evidence type="ECO:0000313" key="3">
    <source>
        <dbReference type="WBParaSite" id="nOo.2.0.1.t11577-RA"/>
    </source>
</evidence>
<sequence>MVGTRKCESRKVTFGVQTLNGNVKNIQAYIVDSILKLIPYLVNNGNKKLEKGKWGKPDVLLGVEGIADLIICNSMKQSPGEIVMETEVGVPWKNQEISPAKGYGLAQGRLRSTIRRLKKSPELLEHYDEYFKNLLEEGVIEK</sequence>
<dbReference type="STRING" id="42157.A0A182ETV0"/>
<evidence type="ECO:0000313" key="2">
    <source>
        <dbReference type="Proteomes" id="UP000271087"/>
    </source>
</evidence>
<reference evidence="1 2" key="2">
    <citation type="submission" date="2018-08" db="EMBL/GenBank/DDBJ databases">
        <authorList>
            <person name="Laetsch R D."/>
            <person name="Stevens L."/>
            <person name="Kumar S."/>
            <person name="Blaxter L. M."/>
        </authorList>
    </citation>
    <scope>NUCLEOTIDE SEQUENCE [LARGE SCALE GENOMIC DNA]</scope>
</reference>
<name>A0A182ETV0_ONCOC</name>
<dbReference type="OrthoDB" id="5864674at2759"/>
<dbReference type="AlphaFoldDB" id="A0A182ETV0"/>
<accession>A0A182ETV0</accession>
<proteinExistence type="predicted"/>
<keyword evidence="2" id="KW-1185">Reference proteome</keyword>
<gene>
    <name evidence="1" type="ORF">NOO_LOCUS11577</name>
</gene>
<organism evidence="3">
    <name type="scientific">Onchocerca ochengi</name>
    <name type="common">Filarial nematode worm</name>
    <dbReference type="NCBI Taxonomy" id="42157"/>
    <lineage>
        <taxon>Eukaryota</taxon>
        <taxon>Metazoa</taxon>
        <taxon>Ecdysozoa</taxon>
        <taxon>Nematoda</taxon>
        <taxon>Chromadorea</taxon>
        <taxon>Rhabditida</taxon>
        <taxon>Spirurina</taxon>
        <taxon>Spiruromorpha</taxon>
        <taxon>Filarioidea</taxon>
        <taxon>Onchocercidae</taxon>
        <taxon>Onchocerca</taxon>
    </lineage>
</organism>